<keyword evidence="9" id="KW-0812">Transmembrane</keyword>
<keyword evidence="10 19" id="KW-0479">Metal-binding</keyword>
<dbReference type="AlphaFoldDB" id="A0A1Y6ECN3"/>
<comment type="catalytic activity">
    <reaction evidence="2 20">
        <text>a 1,2-diacyl-sn-glycero-3-phosphocholine + H2O = a 1-acyl-sn-glycero-3-phosphocholine + a fatty acid + H(+)</text>
        <dbReference type="Rhea" id="RHEA:15801"/>
        <dbReference type="ChEBI" id="CHEBI:15377"/>
        <dbReference type="ChEBI" id="CHEBI:15378"/>
        <dbReference type="ChEBI" id="CHEBI:28868"/>
        <dbReference type="ChEBI" id="CHEBI:57643"/>
        <dbReference type="ChEBI" id="CHEBI:58168"/>
        <dbReference type="EC" id="3.1.1.4"/>
    </reaction>
</comment>
<feature type="active site" description="Nucleophile" evidence="18">
    <location>
        <position position="178"/>
    </location>
</feature>
<dbReference type="OrthoDB" id="188433at2"/>
<feature type="binding site" description="in dimeric form" evidence="19">
    <location>
        <position position="186"/>
    </location>
    <ligand>
        <name>Ca(2+)</name>
        <dbReference type="ChEBI" id="CHEBI:29108"/>
        <label>1</label>
    </ligand>
</feature>
<evidence type="ECO:0000256" key="1">
    <source>
        <dbReference type="ARBA" id="ARBA00000111"/>
    </source>
</evidence>
<sequence length="312" mass="35741">MRPGISKSTCFRGAAFKLPFFLLLPFSVAAADLPDLQQEIENPMQQEAFSEPSEIAPEVVFSEWELEPVDEAEEAALSINEPMYFVVGGNVDGSGDLTSRFQISFKYRMFSEDGLFVKHLPWLEKFHLGYTQTSLWNLSAESKPFEDTTYRPSFFWELNTPQFGWKPDYWRFGYEHESNGQAGDESRSVDTLFIQPAWSFNIGDKNLVIAPKLSTYINKGDENDDVVDYRGRSGLTIRYGSEDGFLASLTTRYGLQRFGNAQLDLTYPIRQKIFSRAGGYIYLQFFHGYGESLLNYDEKEPLRVRLGFAIVR</sequence>
<keyword evidence="12 20" id="KW-0378">Hydrolase</keyword>
<comment type="subcellular location">
    <subcellularLocation>
        <location evidence="20">Cell outer membrane</location>
        <topology evidence="20">Multi-pass membrane protein</topology>
    </subcellularLocation>
    <text evidence="20">One of the very few enzymes located there.</text>
</comment>
<dbReference type="GO" id="GO:0004623">
    <property type="term" value="F:phospholipase A2 activity"/>
    <property type="evidence" value="ECO:0007669"/>
    <property type="project" value="UniProtKB-EC"/>
</dbReference>
<dbReference type="EC" id="3.1.1.4" evidence="6 20"/>
<dbReference type="GO" id="GO:0008970">
    <property type="term" value="F:phospholipase A1 activity"/>
    <property type="evidence" value="ECO:0007669"/>
    <property type="project" value="UniProtKB-EC"/>
</dbReference>
<evidence type="ECO:0000256" key="13">
    <source>
        <dbReference type="ARBA" id="ARBA00022837"/>
    </source>
</evidence>
<dbReference type="GO" id="GO:0016042">
    <property type="term" value="P:lipid catabolic process"/>
    <property type="evidence" value="ECO:0007669"/>
    <property type="project" value="UniProtKB-KW"/>
</dbReference>
<evidence type="ECO:0000256" key="6">
    <source>
        <dbReference type="ARBA" id="ARBA00013278"/>
    </source>
</evidence>
<comment type="subunit">
    <text evidence="4 20">Homodimer; dimerization is reversible, and the dimeric form is the active one.</text>
</comment>
<comment type="similarity">
    <text evidence="3 20">Belongs to the phospholipase A1 family.</text>
</comment>
<comment type="catalytic activity">
    <reaction evidence="1 20">
        <text>a 1,2-diacyl-sn-glycero-3-phosphocholine + H2O = a 2-acyl-sn-glycero-3-phosphocholine + a fatty acid + H(+)</text>
        <dbReference type="Rhea" id="RHEA:18689"/>
        <dbReference type="ChEBI" id="CHEBI:15377"/>
        <dbReference type="ChEBI" id="CHEBI:15378"/>
        <dbReference type="ChEBI" id="CHEBI:28868"/>
        <dbReference type="ChEBI" id="CHEBI:57643"/>
        <dbReference type="ChEBI" id="CHEBI:57875"/>
        <dbReference type="EC" id="3.1.1.32"/>
    </reaction>
</comment>
<organism evidence="21 22">
    <name type="scientific">Pseudidiomarina planktonica</name>
    <dbReference type="NCBI Taxonomy" id="1323738"/>
    <lineage>
        <taxon>Bacteria</taxon>
        <taxon>Pseudomonadati</taxon>
        <taxon>Pseudomonadota</taxon>
        <taxon>Gammaproteobacteria</taxon>
        <taxon>Alteromonadales</taxon>
        <taxon>Idiomarinaceae</taxon>
        <taxon>Pseudidiomarina</taxon>
    </lineage>
</organism>
<evidence type="ECO:0000256" key="14">
    <source>
        <dbReference type="ARBA" id="ARBA00022963"/>
    </source>
</evidence>
<accession>A0A1Y6ECN3</accession>
<keyword evidence="22" id="KW-1185">Reference proteome</keyword>
<evidence type="ECO:0000256" key="20">
    <source>
        <dbReference type="RuleBase" id="RU366027"/>
    </source>
</evidence>
<keyword evidence="8" id="KW-1134">Transmembrane beta strand</keyword>
<evidence type="ECO:0000256" key="7">
    <source>
        <dbReference type="ARBA" id="ARBA00021726"/>
    </source>
</evidence>
<evidence type="ECO:0000256" key="3">
    <source>
        <dbReference type="ARBA" id="ARBA00010525"/>
    </source>
</evidence>
<evidence type="ECO:0000256" key="17">
    <source>
        <dbReference type="ARBA" id="ARBA00023237"/>
    </source>
</evidence>
<evidence type="ECO:0000256" key="11">
    <source>
        <dbReference type="ARBA" id="ARBA00022729"/>
    </source>
</evidence>
<evidence type="ECO:0000256" key="2">
    <source>
        <dbReference type="ARBA" id="ARBA00001604"/>
    </source>
</evidence>
<keyword evidence="16" id="KW-0472">Membrane</keyword>
<dbReference type="Gene3D" id="2.40.230.10">
    <property type="entry name" value="Phospholipase A1"/>
    <property type="match status" value="1"/>
</dbReference>
<feature type="signal peptide" evidence="20">
    <location>
        <begin position="1"/>
        <end position="30"/>
    </location>
</feature>
<evidence type="ECO:0000256" key="10">
    <source>
        <dbReference type="ARBA" id="ARBA00022723"/>
    </source>
</evidence>
<evidence type="ECO:0000256" key="5">
    <source>
        <dbReference type="ARBA" id="ARBA00013179"/>
    </source>
</evidence>
<keyword evidence="17 20" id="KW-0998">Cell outer membrane</keyword>
<evidence type="ECO:0000256" key="16">
    <source>
        <dbReference type="ARBA" id="ARBA00023136"/>
    </source>
</evidence>
<dbReference type="InterPro" id="IPR036541">
    <property type="entry name" value="PLipase_A1_sf"/>
</dbReference>
<feature type="active site" description="Proton acceptor" evidence="18">
    <location>
        <position position="176"/>
    </location>
</feature>
<gene>
    <name evidence="21" type="ORF">SAMN06297229_0389</name>
</gene>
<evidence type="ECO:0000256" key="12">
    <source>
        <dbReference type="ARBA" id="ARBA00022801"/>
    </source>
</evidence>
<dbReference type="PANTHER" id="PTHR40457:SF1">
    <property type="entry name" value="PHOSPHOLIPASE A1"/>
    <property type="match status" value="1"/>
</dbReference>
<keyword evidence="14 20" id="KW-0442">Lipid degradation</keyword>
<dbReference type="SUPFAM" id="SSF56931">
    <property type="entry name" value="Outer membrane phospholipase A (OMPLA)"/>
    <property type="match status" value="1"/>
</dbReference>
<keyword evidence="11 20" id="KW-0732">Signal</keyword>
<name>A0A1Y6ECN3_9GAMM</name>
<dbReference type="GO" id="GO:0009279">
    <property type="term" value="C:cell outer membrane"/>
    <property type="evidence" value="ECO:0007669"/>
    <property type="project" value="UniProtKB-SubCell"/>
</dbReference>
<evidence type="ECO:0000313" key="21">
    <source>
        <dbReference type="EMBL" id="SMQ60246.1"/>
    </source>
</evidence>
<feature type="binding site" description="in dimeric form" evidence="19">
    <location>
        <position position="142"/>
    </location>
    <ligand>
        <name>Ca(2+)</name>
        <dbReference type="ChEBI" id="CHEBI:29108"/>
        <label>1</label>
    </ligand>
</feature>
<evidence type="ECO:0000313" key="22">
    <source>
        <dbReference type="Proteomes" id="UP000194450"/>
    </source>
</evidence>
<feature type="chain" id="PRO_5019616552" description="Phospholipase A1" evidence="20">
    <location>
        <begin position="31"/>
        <end position="312"/>
    </location>
</feature>
<comment type="cofactor">
    <cofactor evidence="20">
        <name>Ca(2+)</name>
        <dbReference type="ChEBI" id="CHEBI:29108"/>
    </cofactor>
    <text evidence="20">Binds 1 Ca(2+) ion per monomer. In the dimeric form the Ca(2+) is bound by different amino acids with binding of each Ca(2+) shared with ligands coming from each monomer. The Ca(2+) ion may have a role in catalysis.</text>
</comment>
<dbReference type="Proteomes" id="UP000194450">
    <property type="component" value="Unassembled WGS sequence"/>
</dbReference>
<dbReference type="RefSeq" id="WP_086433571.1">
    <property type="nucleotide sequence ID" value="NZ_FXWH01000001.1"/>
</dbReference>
<dbReference type="GO" id="GO:0046872">
    <property type="term" value="F:metal ion binding"/>
    <property type="evidence" value="ECO:0007669"/>
    <property type="project" value="UniProtKB-KW"/>
</dbReference>
<protein>
    <recommendedName>
        <fullName evidence="7 20">Phospholipase A1</fullName>
        <ecNumber evidence="5 20">3.1.1.32</ecNumber>
        <ecNumber evidence="6 20">3.1.1.4</ecNumber>
    </recommendedName>
    <alternativeName>
        <fullName evidence="20">Phosphatidylcholine 1-acylhydrolase</fullName>
    </alternativeName>
</protein>
<keyword evidence="13 19" id="KW-0106">Calcium</keyword>
<keyword evidence="15 20" id="KW-0443">Lipid metabolism</keyword>
<evidence type="ECO:0000256" key="15">
    <source>
        <dbReference type="ARBA" id="ARBA00023098"/>
    </source>
</evidence>
<evidence type="ECO:0000256" key="19">
    <source>
        <dbReference type="PIRSR" id="PIRSR603187-2"/>
    </source>
</evidence>
<proteinExistence type="inferred from homology"/>
<evidence type="ECO:0000256" key="18">
    <source>
        <dbReference type="PIRSR" id="PIRSR603187-1"/>
    </source>
</evidence>
<evidence type="ECO:0000256" key="4">
    <source>
        <dbReference type="ARBA" id="ARBA00011702"/>
    </source>
</evidence>
<evidence type="ECO:0000256" key="9">
    <source>
        <dbReference type="ARBA" id="ARBA00022692"/>
    </source>
</evidence>
<comment type="function">
    <text evidence="20">Hydrolysis of phosphatidylcholine with phospholipase A2 (EC 3.1.1.4) and phospholipase A1 (EC 3.1.1.32) activities.</text>
</comment>
<reference evidence="22" key="1">
    <citation type="submission" date="2017-04" db="EMBL/GenBank/DDBJ databases">
        <authorList>
            <person name="Varghese N."/>
            <person name="Submissions S."/>
        </authorList>
    </citation>
    <scope>NUCLEOTIDE SEQUENCE [LARGE SCALE GENOMIC DNA]</scope>
</reference>
<dbReference type="Pfam" id="PF02253">
    <property type="entry name" value="PLA1"/>
    <property type="match status" value="1"/>
</dbReference>
<dbReference type="PRINTS" id="PR01486">
    <property type="entry name" value="PHPHLIPASEA1"/>
</dbReference>
<dbReference type="EMBL" id="FXWH01000001">
    <property type="protein sequence ID" value="SMQ60246.1"/>
    <property type="molecule type" value="Genomic_DNA"/>
</dbReference>
<dbReference type="PANTHER" id="PTHR40457">
    <property type="entry name" value="PHOSPHOLIPASE A1"/>
    <property type="match status" value="1"/>
</dbReference>
<dbReference type="InterPro" id="IPR003187">
    <property type="entry name" value="PLipase_A1"/>
</dbReference>
<dbReference type="EC" id="3.1.1.32" evidence="5 20"/>
<evidence type="ECO:0000256" key="8">
    <source>
        <dbReference type="ARBA" id="ARBA00022452"/>
    </source>
</evidence>